<evidence type="ECO:0000256" key="1">
    <source>
        <dbReference type="SAM" id="MobiDB-lite"/>
    </source>
</evidence>
<accession>A0A7T8H111</accession>
<proteinExistence type="predicted"/>
<gene>
    <name evidence="2" type="ORF">FKW44_015946</name>
</gene>
<feature type="region of interest" description="Disordered" evidence="1">
    <location>
        <begin position="1"/>
        <end position="72"/>
    </location>
</feature>
<feature type="compositionally biased region" description="Basic and acidic residues" evidence="1">
    <location>
        <begin position="24"/>
        <end position="55"/>
    </location>
</feature>
<organism evidence="2 3">
    <name type="scientific">Caligus rogercresseyi</name>
    <name type="common">Sea louse</name>
    <dbReference type="NCBI Taxonomy" id="217165"/>
    <lineage>
        <taxon>Eukaryota</taxon>
        <taxon>Metazoa</taxon>
        <taxon>Ecdysozoa</taxon>
        <taxon>Arthropoda</taxon>
        <taxon>Crustacea</taxon>
        <taxon>Multicrustacea</taxon>
        <taxon>Hexanauplia</taxon>
        <taxon>Copepoda</taxon>
        <taxon>Siphonostomatoida</taxon>
        <taxon>Caligidae</taxon>
        <taxon>Caligus</taxon>
    </lineage>
</organism>
<dbReference type="AlphaFoldDB" id="A0A7T8H111"/>
<protein>
    <submittedName>
        <fullName evidence="2">Uncharacterized protein</fullName>
    </submittedName>
</protein>
<keyword evidence="3" id="KW-1185">Reference proteome</keyword>
<sequence>MSTLPPDKPPDRLQEGKGVINNGEKLHGEGKSEKEGMMGMRKDQRKEENTSKEENPPGVDLPVQADFKPTQL</sequence>
<evidence type="ECO:0000313" key="3">
    <source>
        <dbReference type="Proteomes" id="UP000595437"/>
    </source>
</evidence>
<dbReference type="Proteomes" id="UP000595437">
    <property type="component" value="Chromosome 10"/>
</dbReference>
<name>A0A7T8H111_CALRO</name>
<dbReference type="EMBL" id="CP045899">
    <property type="protein sequence ID" value="QQP41540.1"/>
    <property type="molecule type" value="Genomic_DNA"/>
</dbReference>
<evidence type="ECO:0000313" key="2">
    <source>
        <dbReference type="EMBL" id="QQP41540.1"/>
    </source>
</evidence>
<reference evidence="3" key="1">
    <citation type="submission" date="2021-01" db="EMBL/GenBank/DDBJ databases">
        <title>Caligus Genome Assembly.</title>
        <authorList>
            <person name="Gallardo-Escarate C."/>
        </authorList>
    </citation>
    <scope>NUCLEOTIDE SEQUENCE [LARGE SCALE GENOMIC DNA]</scope>
</reference>